<feature type="transmembrane region" description="Helical" evidence="1">
    <location>
        <begin position="12"/>
        <end position="35"/>
    </location>
</feature>
<evidence type="ECO:0000313" key="2">
    <source>
        <dbReference type="EMBL" id="MSS37719.1"/>
    </source>
</evidence>
<dbReference type="AlphaFoldDB" id="A0A7X2TD59"/>
<evidence type="ECO:0000256" key="1">
    <source>
        <dbReference type="SAM" id="Phobius"/>
    </source>
</evidence>
<keyword evidence="1" id="KW-1133">Transmembrane helix</keyword>
<dbReference type="RefSeq" id="WP_154473161.1">
    <property type="nucleotide sequence ID" value="NZ_VUMD01000013.1"/>
</dbReference>
<sequence length="94" mass="10902">MRKKTTGVNPIVSFYLNFQLIFWLFSTGFSVGFRWDCDNYCQGAIKNSPFVPLKTAFYHFTLFFSFKLSDLILSALFSALFPAFDQLHHLTLSQ</sequence>
<keyword evidence="1" id="KW-0472">Membrane</keyword>
<proteinExistence type="predicted"/>
<comment type="caution">
    <text evidence="2">The sequence shown here is derived from an EMBL/GenBank/DDBJ whole genome shotgun (WGS) entry which is preliminary data.</text>
</comment>
<protein>
    <submittedName>
        <fullName evidence="2">Uncharacterized protein</fullName>
    </submittedName>
</protein>
<gene>
    <name evidence="2" type="ORF">FYJ39_14345</name>
</gene>
<keyword evidence="3" id="KW-1185">Reference proteome</keyword>
<reference evidence="2 3" key="1">
    <citation type="submission" date="2019-08" db="EMBL/GenBank/DDBJ databases">
        <title>In-depth cultivation of the pig gut microbiome towards novel bacterial diversity and tailored functional studies.</title>
        <authorList>
            <person name="Wylensek D."/>
            <person name="Hitch T.C.A."/>
            <person name="Clavel T."/>
        </authorList>
    </citation>
    <scope>NUCLEOTIDE SEQUENCE [LARGE SCALE GENOMIC DNA]</scope>
    <source>
        <strain evidence="2 3">WCA-389-WT-23D1</strain>
    </source>
</reference>
<accession>A0A7X2TD59</accession>
<dbReference type="Proteomes" id="UP000429958">
    <property type="component" value="Unassembled WGS sequence"/>
</dbReference>
<keyword evidence="1" id="KW-0812">Transmembrane</keyword>
<feature type="transmembrane region" description="Helical" evidence="1">
    <location>
        <begin position="55"/>
        <end position="84"/>
    </location>
</feature>
<organism evidence="2 3">
    <name type="scientific">Clostridium porci</name>
    <dbReference type="NCBI Taxonomy" id="2605778"/>
    <lineage>
        <taxon>Bacteria</taxon>
        <taxon>Bacillati</taxon>
        <taxon>Bacillota</taxon>
        <taxon>Clostridia</taxon>
        <taxon>Eubacteriales</taxon>
        <taxon>Clostridiaceae</taxon>
        <taxon>Clostridium</taxon>
    </lineage>
</organism>
<name>A0A7X2TD59_9CLOT</name>
<evidence type="ECO:0000313" key="3">
    <source>
        <dbReference type="Proteomes" id="UP000429958"/>
    </source>
</evidence>
<dbReference type="EMBL" id="VUMD01000013">
    <property type="protein sequence ID" value="MSS37719.1"/>
    <property type="molecule type" value="Genomic_DNA"/>
</dbReference>